<keyword evidence="11 13" id="KW-0472">Membrane</keyword>
<keyword evidence="10" id="KW-0902">Two-component regulatory system</keyword>
<keyword evidence="12" id="KW-0175">Coiled coil</keyword>
<dbReference type="InterPro" id="IPR050640">
    <property type="entry name" value="Bact_2-comp_sensor_kinase"/>
</dbReference>
<keyword evidence="8 16" id="KW-0418">Kinase</keyword>
<dbReference type="Gene3D" id="6.10.340.10">
    <property type="match status" value="1"/>
</dbReference>
<evidence type="ECO:0000313" key="17">
    <source>
        <dbReference type="Proteomes" id="UP000010795"/>
    </source>
</evidence>
<comment type="catalytic activity">
    <reaction evidence="1">
        <text>ATP + protein L-histidine = ADP + protein N-phospho-L-histidine.</text>
        <dbReference type="EC" id="2.7.13.3"/>
    </reaction>
</comment>
<evidence type="ECO:0000256" key="12">
    <source>
        <dbReference type="SAM" id="Coils"/>
    </source>
</evidence>
<feature type="coiled-coil region" evidence="12">
    <location>
        <begin position="47"/>
        <end position="74"/>
    </location>
</feature>
<evidence type="ECO:0000256" key="11">
    <source>
        <dbReference type="ARBA" id="ARBA00023136"/>
    </source>
</evidence>
<evidence type="ECO:0000256" key="1">
    <source>
        <dbReference type="ARBA" id="ARBA00000085"/>
    </source>
</evidence>
<keyword evidence="9" id="KW-0067">ATP-binding</keyword>
<dbReference type="Gene3D" id="3.30.565.10">
    <property type="entry name" value="Histidine kinase-like ATPase, C-terminal domain"/>
    <property type="match status" value="1"/>
</dbReference>
<comment type="subcellular location">
    <subcellularLocation>
        <location evidence="2">Cell membrane</location>
        <topology evidence="2">Multi-pass membrane protein</topology>
    </subcellularLocation>
</comment>
<dbReference type="EC" id="2.7.13.3" evidence="3"/>
<dbReference type="InterPro" id="IPR003660">
    <property type="entry name" value="HAMP_dom"/>
</dbReference>
<feature type="transmembrane region" description="Helical" evidence="13">
    <location>
        <begin position="20"/>
        <end position="42"/>
    </location>
</feature>
<evidence type="ECO:0000256" key="9">
    <source>
        <dbReference type="ARBA" id="ARBA00022840"/>
    </source>
</evidence>
<reference evidence="17" key="1">
    <citation type="submission" date="2012-01" db="EMBL/GenBank/DDBJ databases">
        <title>Complete sequence of chromosome of Thermobacillus composti KWC4.</title>
        <authorList>
            <person name="Lucas S."/>
            <person name="Han J."/>
            <person name="Lapidus A."/>
            <person name="Cheng J.-F."/>
            <person name="Goodwin L."/>
            <person name="Pitluck S."/>
            <person name="Peters L."/>
            <person name="Ovchinnikova G."/>
            <person name="Teshima H."/>
            <person name="Detter J.C."/>
            <person name="Han C."/>
            <person name="Tapia R."/>
            <person name="Land M."/>
            <person name="Hauser L."/>
            <person name="Kyrpides N."/>
            <person name="Ivanova N."/>
            <person name="Pagani I."/>
            <person name="Anderson I."/>
            <person name="Woyke T."/>
        </authorList>
    </citation>
    <scope>NUCLEOTIDE SEQUENCE [LARGE SCALE GENOMIC DNA]</scope>
    <source>
        <strain evidence="17">DSM 18247 / JCM 13945 / KWC4</strain>
    </source>
</reference>
<evidence type="ECO:0000256" key="10">
    <source>
        <dbReference type="ARBA" id="ARBA00023012"/>
    </source>
</evidence>
<dbReference type="SMART" id="SM00387">
    <property type="entry name" value="HATPase_c"/>
    <property type="match status" value="1"/>
</dbReference>
<dbReference type="HOGENOM" id="CLU_020473_6_1_9"/>
<dbReference type="Proteomes" id="UP000010795">
    <property type="component" value="Chromosome"/>
</dbReference>
<dbReference type="InterPro" id="IPR003594">
    <property type="entry name" value="HATPase_dom"/>
</dbReference>
<dbReference type="EMBL" id="CP003255">
    <property type="protein sequence ID" value="AGA57790.1"/>
    <property type="molecule type" value="Genomic_DNA"/>
</dbReference>
<evidence type="ECO:0000259" key="14">
    <source>
        <dbReference type="PROSITE" id="PS50109"/>
    </source>
</evidence>
<dbReference type="PRINTS" id="PR00344">
    <property type="entry name" value="BCTRLSENSOR"/>
</dbReference>
<evidence type="ECO:0000259" key="15">
    <source>
        <dbReference type="PROSITE" id="PS50885"/>
    </source>
</evidence>
<accession>L0EF57</accession>
<evidence type="ECO:0000256" key="8">
    <source>
        <dbReference type="ARBA" id="ARBA00022777"/>
    </source>
</evidence>
<feature type="transmembrane region" description="Helical" evidence="13">
    <location>
        <begin position="294"/>
        <end position="314"/>
    </location>
</feature>
<dbReference type="InterPro" id="IPR004358">
    <property type="entry name" value="Sig_transdc_His_kin-like_C"/>
</dbReference>
<dbReference type="Pfam" id="PF06580">
    <property type="entry name" value="His_kinase"/>
    <property type="match status" value="1"/>
</dbReference>
<name>L0EF57_THECK</name>
<keyword evidence="17" id="KW-1185">Reference proteome</keyword>
<dbReference type="AlphaFoldDB" id="L0EF57"/>
<dbReference type="InterPro" id="IPR010559">
    <property type="entry name" value="Sig_transdc_His_kin_internal"/>
</dbReference>
<dbReference type="STRING" id="717605.Theco_1656"/>
<dbReference type="OrthoDB" id="9776552at2"/>
<protein>
    <recommendedName>
        <fullName evidence="3">histidine kinase</fullName>
        <ecNumber evidence="3">2.7.13.3</ecNumber>
    </recommendedName>
</protein>
<evidence type="ECO:0000256" key="5">
    <source>
        <dbReference type="ARBA" id="ARBA00022553"/>
    </source>
</evidence>
<organism evidence="16 17">
    <name type="scientific">Thermobacillus composti (strain DSM 18247 / JCM 13945 / KWC4)</name>
    <dbReference type="NCBI Taxonomy" id="717605"/>
    <lineage>
        <taxon>Bacteria</taxon>
        <taxon>Bacillati</taxon>
        <taxon>Bacillota</taxon>
        <taxon>Bacilli</taxon>
        <taxon>Bacillales</taxon>
        <taxon>Paenibacillaceae</taxon>
        <taxon>Thermobacillus</taxon>
    </lineage>
</organism>
<proteinExistence type="predicted"/>
<dbReference type="PROSITE" id="PS50109">
    <property type="entry name" value="HIS_KIN"/>
    <property type="match status" value="1"/>
</dbReference>
<evidence type="ECO:0000313" key="16">
    <source>
        <dbReference type="EMBL" id="AGA57790.1"/>
    </source>
</evidence>
<dbReference type="PANTHER" id="PTHR34220:SF7">
    <property type="entry name" value="SENSOR HISTIDINE KINASE YPDA"/>
    <property type="match status" value="1"/>
</dbReference>
<dbReference type="GO" id="GO:0005886">
    <property type="term" value="C:plasma membrane"/>
    <property type="evidence" value="ECO:0007669"/>
    <property type="project" value="UniProtKB-SubCell"/>
</dbReference>
<keyword evidence="7" id="KW-0547">Nucleotide-binding</keyword>
<keyword evidence="4" id="KW-1003">Cell membrane</keyword>
<evidence type="ECO:0000256" key="2">
    <source>
        <dbReference type="ARBA" id="ARBA00004651"/>
    </source>
</evidence>
<evidence type="ECO:0000256" key="3">
    <source>
        <dbReference type="ARBA" id="ARBA00012438"/>
    </source>
</evidence>
<dbReference type="SMART" id="SM00304">
    <property type="entry name" value="HAMP"/>
    <property type="match status" value="1"/>
</dbReference>
<dbReference type="Pfam" id="PF02518">
    <property type="entry name" value="HATPase_c"/>
    <property type="match status" value="1"/>
</dbReference>
<dbReference type="InterPro" id="IPR036890">
    <property type="entry name" value="HATPase_C_sf"/>
</dbReference>
<gene>
    <name evidence="16" type="ordered locus">Theco_1656</name>
</gene>
<evidence type="ECO:0000256" key="6">
    <source>
        <dbReference type="ARBA" id="ARBA00022679"/>
    </source>
</evidence>
<dbReference type="PANTHER" id="PTHR34220">
    <property type="entry name" value="SENSOR HISTIDINE KINASE YPDA"/>
    <property type="match status" value="1"/>
</dbReference>
<dbReference type="eggNOG" id="COG2972">
    <property type="taxonomic scope" value="Bacteria"/>
</dbReference>
<dbReference type="GO" id="GO:0005524">
    <property type="term" value="F:ATP binding"/>
    <property type="evidence" value="ECO:0007669"/>
    <property type="project" value="UniProtKB-KW"/>
</dbReference>
<evidence type="ECO:0000256" key="4">
    <source>
        <dbReference type="ARBA" id="ARBA00022475"/>
    </source>
</evidence>
<dbReference type="SUPFAM" id="SSF55874">
    <property type="entry name" value="ATPase domain of HSP90 chaperone/DNA topoisomerase II/histidine kinase"/>
    <property type="match status" value="1"/>
</dbReference>
<keyword evidence="13" id="KW-1133">Transmembrane helix</keyword>
<keyword evidence="6" id="KW-0808">Transferase</keyword>
<dbReference type="KEGG" id="tco:Theco_1656"/>
<dbReference type="InterPro" id="IPR005467">
    <property type="entry name" value="His_kinase_dom"/>
</dbReference>
<dbReference type="GO" id="GO:0000155">
    <property type="term" value="F:phosphorelay sensor kinase activity"/>
    <property type="evidence" value="ECO:0007669"/>
    <property type="project" value="InterPro"/>
</dbReference>
<feature type="domain" description="Histidine kinase" evidence="14">
    <location>
        <begin position="482"/>
        <end position="584"/>
    </location>
</feature>
<evidence type="ECO:0000256" key="7">
    <source>
        <dbReference type="ARBA" id="ARBA00022741"/>
    </source>
</evidence>
<sequence length="597" mass="67563">MTLADLKTLYRNLRIKYKLLVLISAVIATFGILIVVVQQYAFEVYDREIYEQSSAALNQTAAAIENELRKVQQQSYRMAIDEVIQEQLRTIKEAGNNYDRYLASYQIRERIVLLGGLDNHVRSVQLIDANGGEYSVGKAPVSYTAGRIRLLERETALTQGGNTWIEPDEEDGALAAARLIRSYEQLSLESLGVLAIRIDMHRLTADVAGASLPAKAALLIYGKERMIFGPAGFEDEERLLRGYAAAASNGYDIIELGGRRYFLTHLPSAYTEWTYVTLIPYDDIFHRLADVKNWTLLAYLLLFLLTVFFAFRFARGITGPIEKLSAKMKRVQMGNFAWEDDEDQRDMPMDETGQLHRNFRIMLQRIDELVREGYARQLAVKESEFKALQAQINPHFLYNTLETINWSAKMARQPHISSMVESLGFLLRSSISLKEPLIPLSQELGIVLHYINIQRIRFEERLDFRLDVPDVLMPVLIPKLSLQPLVENAVNYALEKMTDTCVIAITAEEKDGLIELTVSDNGPGMDESILMRLKSGEVKPKGSGVGLRNIDERIRLLFGEGYGLDIASRRGEGTRVRLRLPKREGGGSQHIQRAAGR</sequence>
<keyword evidence="13" id="KW-0812">Transmembrane</keyword>
<feature type="domain" description="HAMP" evidence="15">
    <location>
        <begin position="315"/>
        <end position="371"/>
    </location>
</feature>
<dbReference type="PROSITE" id="PS50885">
    <property type="entry name" value="HAMP"/>
    <property type="match status" value="1"/>
</dbReference>
<keyword evidence="5" id="KW-0597">Phosphoprotein</keyword>
<evidence type="ECO:0000256" key="13">
    <source>
        <dbReference type="SAM" id="Phobius"/>
    </source>
</evidence>